<reference evidence="1" key="2">
    <citation type="journal article" date="2021" name="PeerJ">
        <title>Extensive microbial diversity within the chicken gut microbiome revealed by metagenomics and culture.</title>
        <authorList>
            <person name="Gilroy R."/>
            <person name="Ravi A."/>
            <person name="Getino M."/>
            <person name="Pursley I."/>
            <person name="Horton D.L."/>
            <person name="Alikhan N.F."/>
            <person name="Baker D."/>
            <person name="Gharbi K."/>
            <person name="Hall N."/>
            <person name="Watson M."/>
            <person name="Adriaenssens E.M."/>
            <person name="Foster-Nyarko E."/>
            <person name="Jarju S."/>
            <person name="Secka A."/>
            <person name="Antonio M."/>
            <person name="Oren A."/>
            <person name="Chaudhuri R.R."/>
            <person name="La Ragione R."/>
            <person name="Hildebrand F."/>
            <person name="Pallen M.J."/>
        </authorList>
    </citation>
    <scope>NUCLEOTIDE SEQUENCE</scope>
    <source>
        <strain evidence="1">G3-3990</strain>
    </source>
</reference>
<sequence length="207" mass="24129">MKKIMFNDKYLLTESVLKGIKTQTRRIIKIKPEVLRKFQDEYYTATLDFLEGLDLIQAYFLNNPQKIPYKVGEIVAIAQSYKNAGFNPNSLIPTGDGHKIAAYNHKGWTNKMFVKPELMPNRIQIKGWRIENLQDISDEDCLKEGIIKDMRYYFRENVKQTTGDTLVLRCNYDTPREAYADLIDNVSGKGTWEMNKYVFAYDFKLVG</sequence>
<reference evidence="1" key="1">
    <citation type="submission" date="2020-10" db="EMBL/GenBank/DDBJ databases">
        <authorList>
            <person name="Gilroy R."/>
        </authorList>
    </citation>
    <scope>NUCLEOTIDE SEQUENCE</scope>
    <source>
        <strain evidence="1">G3-3990</strain>
    </source>
</reference>
<dbReference type="AlphaFoldDB" id="A0A9D9HUY2"/>
<protein>
    <submittedName>
        <fullName evidence="1">Uncharacterized protein</fullName>
    </submittedName>
</protein>
<evidence type="ECO:0000313" key="1">
    <source>
        <dbReference type="EMBL" id="MBO8460164.1"/>
    </source>
</evidence>
<comment type="caution">
    <text evidence="1">The sequence shown here is derived from an EMBL/GenBank/DDBJ whole genome shotgun (WGS) entry which is preliminary data.</text>
</comment>
<accession>A0A9D9HUY2</accession>
<dbReference type="Proteomes" id="UP000823641">
    <property type="component" value="Unassembled WGS sequence"/>
</dbReference>
<name>A0A9D9HUY2_9BACT</name>
<evidence type="ECO:0000313" key="2">
    <source>
        <dbReference type="Proteomes" id="UP000823641"/>
    </source>
</evidence>
<gene>
    <name evidence="1" type="ORF">IAA73_07530</name>
</gene>
<proteinExistence type="predicted"/>
<organism evidence="1 2">
    <name type="scientific">Candidatus Gallipaludibacter merdavium</name>
    <dbReference type="NCBI Taxonomy" id="2840839"/>
    <lineage>
        <taxon>Bacteria</taxon>
        <taxon>Pseudomonadati</taxon>
        <taxon>Bacteroidota</taxon>
        <taxon>Bacteroidia</taxon>
        <taxon>Bacteroidales</taxon>
        <taxon>Candidatus Gallipaludibacter</taxon>
    </lineage>
</organism>
<dbReference type="EMBL" id="JADIMG010000072">
    <property type="protein sequence ID" value="MBO8460164.1"/>
    <property type="molecule type" value="Genomic_DNA"/>
</dbReference>